<dbReference type="EMBL" id="MLKD01000012">
    <property type="protein sequence ID" value="OQE21119.1"/>
    <property type="molecule type" value="Genomic_DNA"/>
</dbReference>
<feature type="transmembrane region" description="Helical" evidence="2">
    <location>
        <begin position="150"/>
        <end position="173"/>
    </location>
</feature>
<comment type="caution">
    <text evidence="3">The sequence shown here is derived from an EMBL/GenBank/DDBJ whole genome shotgun (WGS) entry which is preliminary data.</text>
</comment>
<dbReference type="OrthoDB" id="3344043at2759"/>
<accession>A0A1V6T5B9</accession>
<sequence length="643" mass="70371">MAEPSYVTVNLNPKSTDRQDVRREEEATPSSTAGVTSHRVIIATSWFFVTLPITALTIAFLVMVFRWRVTHNVNDGLYKNLEIPSTEDDNHGVYVDLNASTILFVASWASSLAPMLTGFLMALASFPIARQLSSNIRKGQAYSSNLPTPYQLALTLKFLDGSALAAIWSWMMYLATWGKSRQPQTPLLVTTSIVALLATVLGLLVSAADTWLHLTTTTVPFTQVTPIYDSMGYSFGMISQCLKNNNSIAAQHEVIYSNDICSFSLSGQGTFLRQPSITLQMLSNLSSVATVYTHTRKSDGIPYTYLGVPSEILSKDHDFTAHSYAAHTSCHMMTKRCGVKTASASVRFNCSAAFDGFIDSTDLQTAFFTDETMRKSSSLRGSTYGTDNPYYLGLASAEFLGDDTVPGGNQSNPNDDFVLSLHGSQAYVMGCKNTIYDLEYDQVNGSITRFDTQISNTSISNIWQSTIAEYNLGYVQPVKQAMTAAFVTTNSSDDFANEVALAFGRANMALGAQGIESRPTLALQERRTTLVARLPVAPLVAMVAFSLLFVVTGLLLTALAMWVARSQEVRNIQATLGISGLVADRFEQEGLKREAKSVDGFFAENTGRTTQRVAIETDKETTIYRYTAWKDKAASDSGSDLLR</sequence>
<feature type="transmembrane region" description="Helical" evidence="2">
    <location>
        <begin position="536"/>
        <end position="563"/>
    </location>
</feature>
<protein>
    <submittedName>
        <fullName evidence="3">Uncharacterized protein</fullName>
    </submittedName>
</protein>
<keyword evidence="2" id="KW-0472">Membrane</keyword>
<feature type="transmembrane region" description="Helical" evidence="2">
    <location>
        <begin position="102"/>
        <end position="129"/>
    </location>
</feature>
<organism evidence="3 4">
    <name type="scientific">Penicillium steckii</name>
    <dbReference type="NCBI Taxonomy" id="303698"/>
    <lineage>
        <taxon>Eukaryota</taxon>
        <taxon>Fungi</taxon>
        <taxon>Dikarya</taxon>
        <taxon>Ascomycota</taxon>
        <taxon>Pezizomycotina</taxon>
        <taxon>Eurotiomycetes</taxon>
        <taxon>Eurotiomycetidae</taxon>
        <taxon>Eurotiales</taxon>
        <taxon>Aspergillaceae</taxon>
        <taxon>Penicillium</taxon>
    </lineage>
</organism>
<dbReference type="Proteomes" id="UP000191285">
    <property type="component" value="Unassembled WGS sequence"/>
</dbReference>
<reference evidence="4" key="1">
    <citation type="journal article" date="2017" name="Nat. Microbiol.">
        <title>Global analysis of biosynthetic gene clusters reveals vast potential of secondary metabolite production in Penicillium species.</title>
        <authorList>
            <person name="Nielsen J.C."/>
            <person name="Grijseels S."/>
            <person name="Prigent S."/>
            <person name="Ji B."/>
            <person name="Dainat J."/>
            <person name="Nielsen K.F."/>
            <person name="Frisvad J.C."/>
            <person name="Workman M."/>
            <person name="Nielsen J."/>
        </authorList>
    </citation>
    <scope>NUCLEOTIDE SEQUENCE [LARGE SCALE GENOMIC DNA]</scope>
    <source>
        <strain evidence="4">IBT 24891</strain>
    </source>
</reference>
<evidence type="ECO:0000256" key="1">
    <source>
        <dbReference type="SAM" id="MobiDB-lite"/>
    </source>
</evidence>
<keyword evidence="4" id="KW-1185">Reference proteome</keyword>
<evidence type="ECO:0000256" key="2">
    <source>
        <dbReference type="SAM" id="Phobius"/>
    </source>
</evidence>
<evidence type="ECO:0000313" key="3">
    <source>
        <dbReference type="EMBL" id="OQE21119.1"/>
    </source>
</evidence>
<gene>
    <name evidence="3" type="ORF">PENSTE_c012G03398</name>
</gene>
<evidence type="ECO:0000313" key="4">
    <source>
        <dbReference type="Proteomes" id="UP000191285"/>
    </source>
</evidence>
<dbReference type="STRING" id="303698.A0A1V6T5B9"/>
<feature type="region of interest" description="Disordered" evidence="1">
    <location>
        <begin position="1"/>
        <end position="31"/>
    </location>
</feature>
<feature type="compositionally biased region" description="Basic and acidic residues" evidence="1">
    <location>
        <begin position="15"/>
        <end position="26"/>
    </location>
</feature>
<keyword evidence="2" id="KW-1133">Transmembrane helix</keyword>
<dbReference type="AlphaFoldDB" id="A0A1V6T5B9"/>
<feature type="transmembrane region" description="Helical" evidence="2">
    <location>
        <begin position="185"/>
        <end position="205"/>
    </location>
</feature>
<feature type="transmembrane region" description="Helical" evidence="2">
    <location>
        <begin position="46"/>
        <end position="67"/>
    </location>
</feature>
<keyword evidence="2" id="KW-0812">Transmembrane</keyword>
<name>A0A1V6T5B9_9EURO</name>
<proteinExistence type="predicted"/>